<accession>A0ABT1JF01</accession>
<proteinExistence type="inferred from homology"/>
<dbReference type="InterPro" id="IPR029069">
    <property type="entry name" value="HotDog_dom_sf"/>
</dbReference>
<reference evidence="3 4" key="2">
    <citation type="submission" date="2022-06" db="EMBL/GenBank/DDBJ databases">
        <title>Genomic Encyclopedia of Type Strains, Phase I: the one thousand microbial genomes (KMG-I) project.</title>
        <authorList>
            <person name="Kyrpides N."/>
        </authorList>
    </citation>
    <scope>NUCLEOTIDE SEQUENCE [LARGE SCALE GENOMIC DNA]</scope>
    <source>
        <strain evidence="3 4">DSM 43889</strain>
    </source>
</reference>
<dbReference type="PANTHER" id="PTHR42993">
    <property type="entry name" value="MAOC-LIKE DEHYDRATASE DOMAIN-CONTAINING PROTEIN"/>
    <property type="match status" value="1"/>
</dbReference>
<evidence type="ECO:0000313" key="4">
    <source>
        <dbReference type="Proteomes" id="UP000791080"/>
    </source>
</evidence>
<dbReference type="EMBL" id="AUBJ02000001">
    <property type="protein sequence ID" value="MCP2331056.1"/>
    <property type="molecule type" value="Genomic_DNA"/>
</dbReference>
<gene>
    <name evidence="3" type="ORF">G443_001326</name>
</gene>
<evidence type="ECO:0000259" key="2">
    <source>
        <dbReference type="Pfam" id="PF01575"/>
    </source>
</evidence>
<dbReference type="CDD" id="cd03450">
    <property type="entry name" value="NodN"/>
    <property type="match status" value="1"/>
</dbReference>
<organism evidence="3 4">
    <name type="scientific">Actinoalloteichus caeruleus DSM 43889</name>
    <dbReference type="NCBI Taxonomy" id="1120930"/>
    <lineage>
        <taxon>Bacteria</taxon>
        <taxon>Bacillati</taxon>
        <taxon>Actinomycetota</taxon>
        <taxon>Actinomycetes</taxon>
        <taxon>Pseudonocardiales</taxon>
        <taxon>Pseudonocardiaceae</taxon>
        <taxon>Actinoalloteichus</taxon>
        <taxon>Actinoalloteichus cyanogriseus</taxon>
    </lineage>
</organism>
<dbReference type="PANTHER" id="PTHR42993:SF1">
    <property type="entry name" value="MAOC-LIKE DEHYDRATASE DOMAIN-CONTAINING PROTEIN"/>
    <property type="match status" value="1"/>
</dbReference>
<dbReference type="InterPro" id="IPR039375">
    <property type="entry name" value="NodN-like"/>
</dbReference>
<evidence type="ECO:0000256" key="1">
    <source>
        <dbReference type="ARBA" id="ARBA00005254"/>
    </source>
</evidence>
<protein>
    <submittedName>
        <fullName evidence="3">Acyl dehydratase</fullName>
    </submittedName>
</protein>
<sequence>MRIFDSPAALLDATGDHLGPGPATVIDQERVDTFADVTDDHQWIHTDPTRAAHGPFGGTVAHGYLTLSLLPSFIRGLYRVRGARLIVNYGLNRVRFPAPLRTGDTVRATARLDQAHQVGDAVQVHLLVTIQADGADKPCCVAESLSRFYPEEEA</sequence>
<comment type="caution">
    <text evidence="3">The sequence shown here is derived from an EMBL/GenBank/DDBJ whole genome shotgun (WGS) entry which is preliminary data.</text>
</comment>
<dbReference type="Pfam" id="PF01575">
    <property type="entry name" value="MaoC_dehydratas"/>
    <property type="match status" value="1"/>
</dbReference>
<dbReference type="InterPro" id="IPR002539">
    <property type="entry name" value="MaoC-like_dom"/>
</dbReference>
<dbReference type="RefSeq" id="WP_026420455.1">
    <property type="nucleotide sequence ID" value="NZ_AUBJ02000001.1"/>
</dbReference>
<evidence type="ECO:0000313" key="3">
    <source>
        <dbReference type="EMBL" id="MCP2331056.1"/>
    </source>
</evidence>
<feature type="domain" description="MaoC-like" evidence="2">
    <location>
        <begin position="18"/>
        <end position="121"/>
    </location>
</feature>
<name>A0ABT1JF01_ACTCY</name>
<comment type="similarity">
    <text evidence="1">Belongs to the enoyl-CoA hydratase/isomerase family.</text>
</comment>
<dbReference type="Proteomes" id="UP000791080">
    <property type="component" value="Unassembled WGS sequence"/>
</dbReference>
<dbReference type="SUPFAM" id="SSF54637">
    <property type="entry name" value="Thioesterase/thiol ester dehydrase-isomerase"/>
    <property type="match status" value="1"/>
</dbReference>
<keyword evidence="4" id="KW-1185">Reference proteome</keyword>
<reference evidence="3 4" key="1">
    <citation type="submission" date="2013-07" db="EMBL/GenBank/DDBJ databases">
        <authorList>
            <consortium name="DOE Joint Genome Institute"/>
            <person name="Reeve W."/>
            <person name="Huntemann M."/>
            <person name="Han J."/>
            <person name="Chen A."/>
            <person name="Kyrpides N."/>
            <person name="Mavromatis K."/>
            <person name="Markowitz V."/>
            <person name="Palaniappan K."/>
            <person name="Ivanova N."/>
            <person name="Schaumberg A."/>
            <person name="Pati A."/>
            <person name="Liolios K."/>
            <person name="Nordberg H.P."/>
            <person name="Cantor M.N."/>
            <person name="Hua S.X."/>
            <person name="Woyke T."/>
        </authorList>
    </citation>
    <scope>NUCLEOTIDE SEQUENCE [LARGE SCALE GENOMIC DNA]</scope>
    <source>
        <strain evidence="3 4">DSM 43889</strain>
    </source>
</reference>
<dbReference type="Gene3D" id="3.10.129.10">
    <property type="entry name" value="Hotdog Thioesterase"/>
    <property type="match status" value="1"/>
</dbReference>